<dbReference type="SUPFAM" id="SSF53335">
    <property type="entry name" value="S-adenosyl-L-methionine-dependent methyltransferases"/>
    <property type="match status" value="1"/>
</dbReference>
<dbReference type="Proteomes" id="UP000030129">
    <property type="component" value="Unassembled WGS sequence"/>
</dbReference>
<protein>
    <recommendedName>
        <fullName evidence="2">Methyltransferase type 11 domain-containing protein</fullName>
    </recommendedName>
</protein>
<name>A0A0A2LHQ9_9FLAO</name>
<dbReference type="InterPro" id="IPR029063">
    <property type="entry name" value="SAM-dependent_MTases_sf"/>
</dbReference>
<organism evidence="3 4">
    <name type="scientific">Flavobacterium beibuense F44-8</name>
    <dbReference type="NCBI Taxonomy" id="1406840"/>
    <lineage>
        <taxon>Bacteria</taxon>
        <taxon>Pseudomonadati</taxon>
        <taxon>Bacteroidota</taxon>
        <taxon>Flavobacteriia</taxon>
        <taxon>Flavobacteriales</taxon>
        <taxon>Flavobacteriaceae</taxon>
        <taxon>Flavobacterium</taxon>
    </lineage>
</organism>
<evidence type="ECO:0000256" key="1">
    <source>
        <dbReference type="ARBA" id="ARBA00022679"/>
    </source>
</evidence>
<dbReference type="GO" id="GO:0016126">
    <property type="term" value="P:sterol biosynthetic process"/>
    <property type="evidence" value="ECO:0007669"/>
    <property type="project" value="TreeGrafter"/>
</dbReference>
<keyword evidence="1" id="KW-0808">Transferase</keyword>
<dbReference type="PANTHER" id="PTHR44068:SF1">
    <property type="entry name" value="HYPOTHETICAL LOC100005854"/>
    <property type="match status" value="1"/>
</dbReference>
<dbReference type="EMBL" id="JRLV01000015">
    <property type="protein sequence ID" value="KGO79732.1"/>
    <property type="molecule type" value="Genomic_DNA"/>
</dbReference>
<feature type="domain" description="Methyltransferase type 11" evidence="2">
    <location>
        <begin position="54"/>
        <end position="148"/>
    </location>
</feature>
<accession>A0A0A2LHQ9</accession>
<dbReference type="InterPro" id="IPR050447">
    <property type="entry name" value="Erg6_SMT_methyltransf"/>
</dbReference>
<reference evidence="3 4" key="1">
    <citation type="submission" date="2013-09" db="EMBL/GenBank/DDBJ databases">
        <authorList>
            <person name="Zeng Z."/>
            <person name="Chen C."/>
        </authorList>
    </citation>
    <scope>NUCLEOTIDE SEQUENCE [LARGE SCALE GENOMIC DNA]</scope>
    <source>
        <strain evidence="3 4">F44-8</strain>
    </source>
</reference>
<gene>
    <name evidence="3" type="ORF">Q763_12865</name>
</gene>
<dbReference type="eggNOG" id="COG2226">
    <property type="taxonomic scope" value="Bacteria"/>
</dbReference>
<dbReference type="Gene3D" id="3.40.50.150">
    <property type="entry name" value="Vaccinia Virus protein VP39"/>
    <property type="match status" value="1"/>
</dbReference>
<keyword evidence="4" id="KW-1185">Reference proteome</keyword>
<evidence type="ECO:0000313" key="4">
    <source>
        <dbReference type="Proteomes" id="UP000030129"/>
    </source>
</evidence>
<dbReference type="InterPro" id="IPR013216">
    <property type="entry name" value="Methyltransf_11"/>
</dbReference>
<proteinExistence type="predicted"/>
<comment type="caution">
    <text evidence="3">The sequence shown here is derived from an EMBL/GenBank/DDBJ whole genome shotgun (WGS) entry which is preliminary data.</text>
</comment>
<dbReference type="AlphaFoldDB" id="A0A0A2LHQ9"/>
<dbReference type="STRING" id="1406840.Q763_12865"/>
<dbReference type="GO" id="GO:0003838">
    <property type="term" value="F:sterol 24-C-methyltransferase activity"/>
    <property type="evidence" value="ECO:0007669"/>
    <property type="project" value="TreeGrafter"/>
</dbReference>
<evidence type="ECO:0000259" key="2">
    <source>
        <dbReference type="Pfam" id="PF08241"/>
    </source>
</evidence>
<dbReference type="RefSeq" id="WP_035134827.1">
    <property type="nucleotide sequence ID" value="NZ_JRLV01000015.1"/>
</dbReference>
<dbReference type="Pfam" id="PF08241">
    <property type="entry name" value="Methyltransf_11"/>
    <property type="match status" value="1"/>
</dbReference>
<sequence>MKLTDAELQELARQLSRPEGDTGLKVAEMMNFTNSNLIIKTINSLSLDENDSVLEIGPGNGAHVGDVLLNESMRYTGAEISGTMIEQAQKLNKGYSNASFVLTNGNSLPFQDNQFNKAFTVNTIYFWQNPQEYANEIARVMQPGGVLSIGLIPQSTMIKIPFAKYGFTMYTAEHTSELLDKAGFVIRNVYEDTEQVLSNSGENIEREITIVTGVLK</sequence>
<evidence type="ECO:0000313" key="3">
    <source>
        <dbReference type="EMBL" id="KGO79732.1"/>
    </source>
</evidence>
<dbReference type="PANTHER" id="PTHR44068">
    <property type="entry name" value="ZGC:194242"/>
    <property type="match status" value="1"/>
</dbReference>